<sequence length="87" mass="9224">MKHTTTNPCALNNVLRSVPILASSPTVESFLGAIDYLHCKQFDFPVSEAGTWLLGKSELGTVIGFDGVVIDAASVEKTQSIATIAKT</sequence>
<reference evidence="1 2" key="1">
    <citation type="journal article" date="2022" name="bioRxiv">
        <title>The genome of the oomycete Peronosclerospora sorghi, a cosmopolitan pathogen of maize and sorghum, is inflated with dispersed pseudogenes.</title>
        <authorList>
            <person name="Fletcher K."/>
            <person name="Martin F."/>
            <person name="Isakeit T."/>
            <person name="Cavanaugh K."/>
            <person name="Magill C."/>
            <person name="Michelmore R."/>
        </authorList>
    </citation>
    <scope>NUCLEOTIDE SEQUENCE [LARGE SCALE GENOMIC DNA]</scope>
    <source>
        <strain evidence="1">P6</strain>
    </source>
</reference>
<gene>
    <name evidence="1" type="ORF">PsorP6_001992</name>
</gene>
<protein>
    <submittedName>
        <fullName evidence="1">Uncharacterized protein</fullName>
    </submittedName>
</protein>
<comment type="caution">
    <text evidence="1">The sequence shown here is derived from an EMBL/GenBank/DDBJ whole genome shotgun (WGS) entry which is preliminary data.</text>
</comment>
<evidence type="ECO:0000313" key="2">
    <source>
        <dbReference type="Proteomes" id="UP001163321"/>
    </source>
</evidence>
<proteinExistence type="predicted"/>
<dbReference type="EMBL" id="CM047580">
    <property type="protein sequence ID" value="KAI9922960.1"/>
    <property type="molecule type" value="Genomic_DNA"/>
</dbReference>
<evidence type="ECO:0000313" key="1">
    <source>
        <dbReference type="EMBL" id="KAI9922960.1"/>
    </source>
</evidence>
<name>A0ACC0WVM2_9STRA</name>
<organism evidence="1 2">
    <name type="scientific">Peronosclerospora sorghi</name>
    <dbReference type="NCBI Taxonomy" id="230839"/>
    <lineage>
        <taxon>Eukaryota</taxon>
        <taxon>Sar</taxon>
        <taxon>Stramenopiles</taxon>
        <taxon>Oomycota</taxon>
        <taxon>Peronosporomycetes</taxon>
        <taxon>Peronosporales</taxon>
        <taxon>Peronosporaceae</taxon>
        <taxon>Peronosclerospora</taxon>
    </lineage>
</organism>
<dbReference type="Proteomes" id="UP001163321">
    <property type="component" value="Chromosome 1"/>
</dbReference>
<keyword evidence="2" id="KW-1185">Reference proteome</keyword>
<accession>A0ACC0WVM2</accession>